<dbReference type="SUPFAM" id="SSF53098">
    <property type="entry name" value="Ribonuclease H-like"/>
    <property type="match status" value="1"/>
</dbReference>
<keyword evidence="4" id="KW-1185">Reference proteome</keyword>
<feature type="non-terminal residue" evidence="3">
    <location>
        <position position="1"/>
    </location>
</feature>
<dbReference type="InterPro" id="IPR041588">
    <property type="entry name" value="Integrase_H2C2"/>
</dbReference>
<name>A0A653C905_CALMS</name>
<sequence length="466" mass="53896">GRIARWALRLQAYDFEIVHRKGKQHVVPDALSRTVPVLDLLDSDSEAPSNVPSTDRWYKSMCDKVTEQPQNYPLWRIENKTLYKRVTPRYPNLADEQEFWREVVPKEARSTIISEHHDPPHCAHLGVYKTYARIASKYYWPKMEADVARYVNRCATCLRTKPEQRPPKGQMLSVAPTTTRPWQVLSLDMVGPLPRSSSGYNYILSVMDIFSKFVLLHPLRSASGKNICKYLEEQVFLVFGVPMKLITDNGSNVVGREMTSLLERYKVIHQRTANYHAQANPVERAHRVIKTALTAYVGVNHRSWETYLPQVAAALRSAKHETTQLTPNFVIFGREVLLSGKDHRLSNNLDFQPEIRQEELKRVFDDVQKRLKQAYERSSHRYNLRRRPETFHLHQKVWKRNFTLSDAVKGIAAKFAPKYDGPFTVTKIVSPWTYELTDVVGRNKGVWSAHDLKAHPPDDVPDSRDI</sequence>
<dbReference type="AlphaFoldDB" id="A0A653C905"/>
<dbReference type="GO" id="GO:0003676">
    <property type="term" value="F:nucleic acid binding"/>
    <property type="evidence" value="ECO:0007669"/>
    <property type="project" value="InterPro"/>
</dbReference>
<dbReference type="OrthoDB" id="125159at2759"/>
<proteinExistence type="predicted"/>
<dbReference type="FunFam" id="1.10.340.70:FF:000001">
    <property type="entry name" value="Retrovirus-related Pol polyprotein from transposon gypsy-like Protein"/>
    <property type="match status" value="1"/>
</dbReference>
<dbReference type="PROSITE" id="PS50994">
    <property type="entry name" value="INTEGRASE"/>
    <property type="match status" value="1"/>
</dbReference>
<evidence type="ECO:0000259" key="2">
    <source>
        <dbReference type="PROSITE" id="PS50994"/>
    </source>
</evidence>
<dbReference type="InterPro" id="IPR050951">
    <property type="entry name" value="Retrovirus_Pol_polyprotein"/>
</dbReference>
<dbReference type="InterPro" id="IPR012337">
    <property type="entry name" value="RNaseH-like_sf"/>
</dbReference>
<dbReference type="Pfam" id="PF17921">
    <property type="entry name" value="Integrase_H2C2"/>
    <property type="match status" value="1"/>
</dbReference>
<dbReference type="Gene3D" id="3.30.420.10">
    <property type="entry name" value="Ribonuclease H-like superfamily/Ribonuclease H"/>
    <property type="match status" value="1"/>
</dbReference>
<dbReference type="Pfam" id="PF00665">
    <property type="entry name" value="rve"/>
    <property type="match status" value="1"/>
</dbReference>
<accession>A0A653C905</accession>
<evidence type="ECO:0000313" key="3">
    <source>
        <dbReference type="EMBL" id="VEN43600.1"/>
    </source>
</evidence>
<reference evidence="3 4" key="1">
    <citation type="submission" date="2019-01" db="EMBL/GenBank/DDBJ databases">
        <authorList>
            <person name="Sayadi A."/>
        </authorList>
    </citation>
    <scope>NUCLEOTIDE SEQUENCE [LARGE SCALE GENOMIC DNA]</scope>
</reference>
<evidence type="ECO:0000256" key="1">
    <source>
        <dbReference type="ARBA" id="ARBA00012493"/>
    </source>
</evidence>
<dbReference type="InterPro" id="IPR001584">
    <property type="entry name" value="Integrase_cat-core"/>
</dbReference>
<dbReference type="Gene3D" id="1.10.340.70">
    <property type="match status" value="1"/>
</dbReference>
<dbReference type="Proteomes" id="UP000410492">
    <property type="component" value="Unassembled WGS sequence"/>
</dbReference>
<dbReference type="PANTHER" id="PTHR37984:SF5">
    <property type="entry name" value="PROTEIN NYNRIN-LIKE"/>
    <property type="match status" value="1"/>
</dbReference>
<evidence type="ECO:0000313" key="4">
    <source>
        <dbReference type="Proteomes" id="UP000410492"/>
    </source>
</evidence>
<dbReference type="EMBL" id="CAACVG010007089">
    <property type="protein sequence ID" value="VEN43600.1"/>
    <property type="molecule type" value="Genomic_DNA"/>
</dbReference>
<protein>
    <recommendedName>
        <fullName evidence="1">RNA-directed DNA polymerase</fullName>
        <ecNumber evidence="1">2.7.7.49</ecNumber>
    </recommendedName>
</protein>
<gene>
    <name evidence="3" type="ORF">CALMAC_LOCUS6691</name>
</gene>
<dbReference type="GO" id="GO:0003964">
    <property type="term" value="F:RNA-directed DNA polymerase activity"/>
    <property type="evidence" value="ECO:0007669"/>
    <property type="project" value="UniProtKB-EC"/>
</dbReference>
<organism evidence="3 4">
    <name type="scientific">Callosobruchus maculatus</name>
    <name type="common">Southern cowpea weevil</name>
    <name type="synonym">Pulse bruchid</name>
    <dbReference type="NCBI Taxonomy" id="64391"/>
    <lineage>
        <taxon>Eukaryota</taxon>
        <taxon>Metazoa</taxon>
        <taxon>Ecdysozoa</taxon>
        <taxon>Arthropoda</taxon>
        <taxon>Hexapoda</taxon>
        <taxon>Insecta</taxon>
        <taxon>Pterygota</taxon>
        <taxon>Neoptera</taxon>
        <taxon>Endopterygota</taxon>
        <taxon>Coleoptera</taxon>
        <taxon>Polyphaga</taxon>
        <taxon>Cucujiformia</taxon>
        <taxon>Chrysomeloidea</taxon>
        <taxon>Chrysomelidae</taxon>
        <taxon>Bruchinae</taxon>
        <taxon>Bruchini</taxon>
        <taxon>Callosobruchus</taxon>
    </lineage>
</organism>
<dbReference type="PANTHER" id="PTHR37984">
    <property type="entry name" value="PROTEIN CBG26694"/>
    <property type="match status" value="1"/>
</dbReference>
<dbReference type="EC" id="2.7.7.49" evidence="1"/>
<feature type="domain" description="Integrase catalytic" evidence="2">
    <location>
        <begin position="177"/>
        <end position="335"/>
    </location>
</feature>
<dbReference type="GO" id="GO:0015074">
    <property type="term" value="P:DNA integration"/>
    <property type="evidence" value="ECO:0007669"/>
    <property type="project" value="InterPro"/>
</dbReference>
<dbReference type="InterPro" id="IPR036397">
    <property type="entry name" value="RNaseH_sf"/>
</dbReference>